<reference evidence="1" key="2">
    <citation type="submission" date="2025-03" db="EMBL/GenBank/DDBJ databases">
        <authorList>
            <consortium name="ELIXIR-Norway"/>
            <consortium name="Elixir Norway"/>
        </authorList>
    </citation>
    <scope>NUCLEOTIDE SEQUENCE</scope>
</reference>
<organism evidence="1 2">
    <name type="scientific">Rangifer tarandus platyrhynchus</name>
    <name type="common">Svalbard reindeer</name>
    <dbReference type="NCBI Taxonomy" id="3082113"/>
    <lineage>
        <taxon>Eukaryota</taxon>
        <taxon>Metazoa</taxon>
        <taxon>Chordata</taxon>
        <taxon>Craniata</taxon>
        <taxon>Vertebrata</taxon>
        <taxon>Euteleostomi</taxon>
        <taxon>Mammalia</taxon>
        <taxon>Eutheria</taxon>
        <taxon>Laurasiatheria</taxon>
        <taxon>Artiodactyla</taxon>
        <taxon>Ruminantia</taxon>
        <taxon>Pecora</taxon>
        <taxon>Cervidae</taxon>
        <taxon>Odocoileinae</taxon>
        <taxon>Rangifer</taxon>
    </lineage>
</organism>
<proteinExistence type="predicted"/>
<dbReference type="Proteomes" id="UP001162501">
    <property type="component" value="Chromosome 25"/>
</dbReference>
<dbReference type="EMBL" id="OX596109">
    <property type="protein sequence ID" value="CAN0306175.1"/>
    <property type="molecule type" value="Genomic_DNA"/>
</dbReference>
<gene>
    <name evidence="1" type="ORF">MRATA1EN22A_LOCUS15322</name>
</gene>
<evidence type="ECO:0000313" key="2">
    <source>
        <dbReference type="Proteomes" id="UP001162501"/>
    </source>
</evidence>
<sequence length="184" mass="19387">MNGSQDGSPTSQACGVQASNLLSPCQASSIAQPSPPPYHCAACPPNLDLLCFGSLAASQAKPALVVSSSSKEVRTFCASSASSLKLFLHPSSCISTPPALPALSPPYFAATGVGGTEDVGLRVEKRAVARKGVWVKRGRPLDSRFRPLQDHSSQHAFGGKSFPLDDYESRHAVRHSSRLDGRVE</sequence>
<reference evidence="1" key="1">
    <citation type="submission" date="2023-05" db="EMBL/GenBank/DDBJ databases">
        <authorList>
            <consortium name="ELIXIR-Norway"/>
        </authorList>
    </citation>
    <scope>NUCLEOTIDE SEQUENCE</scope>
</reference>
<evidence type="ECO:0000313" key="1">
    <source>
        <dbReference type="EMBL" id="CAN0306175.1"/>
    </source>
</evidence>
<name>A0AC59Z8K3_RANTA</name>
<accession>A0AC59Z8K3</accession>
<protein>
    <submittedName>
        <fullName evidence="1">Uncharacterized protein</fullName>
    </submittedName>
</protein>